<name>A0A2T7PXZ1_POMCA</name>
<dbReference type="AlphaFoldDB" id="A0A2T7PXZ1"/>
<evidence type="ECO:0008006" key="4">
    <source>
        <dbReference type="Google" id="ProtNLM"/>
    </source>
</evidence>
<dbReference type="STRING" id="400727.A0A2T7PXZ1"/>
<evidence type="ECO:0000313" key="3">
    <source>
        <dbReference type="Proteomes" id="UP000245119"/>
    </source>
</evidence>
<evidence type="ECO:0000256" key="1">
    <source>
        <dbReference type="SAM" id="SignalP"/>
    </source>
</evidence>
<accession>A0A2T7PXZ1</accession>
<dbReference type="SUPFAM" id="SSF56317">
    <property type="entry name" value="Carbon-nitrogen hydrolase"/>
    <property type="match status" value="1"/>
</dbReference>
<evidence type="ECO:0000313" key="2">
    <source>
        <dbReference type="EMBL" id="PVD38302.1"/>
    </source>
</evidence>
<feature type="signal peptide" evidence="1">
    <location>
        <begin position="1"/>
        <end position="22"/>
    </location>
</feature>
<dbReference type="OrthoDB" id="10250282at2759"/>
<gene>
    <name evidence="2" type="ORF">C0Q70_00914</name>
</gene>
<dbReference type="PANTHER" id="PTHR10609:SF27">
    <property type="entry name" value="CN HYDROLASE DOMAIN-CONTAINING PROTEIN-RELATED"/>
    <property type="match status" value="1"/>
</dbReference>
<dbReference type="Gene3D" id="3.60.110.10">
    <property type="entry name" value="Carbon-nitrogen hydrolase"/>
    <property type="match status" value="2"/>
</dbReference>
<dbReference type="InterPro" id="IPR040154">
    <property type="entry name" value="Biotinidase/VNN"/>
</dbReference>
<keyword evidence="3" id="KW-1185">Reference proteome</keyword>
<feature type="chain" id="PRO_5015575577" description="CN hydrolase domain-containing protein" evidence="1">
    <location>
        <begin position="23"/>
        <end position="411"/>
    </location>
</feature>
<dbReference type="EMBL" id="PZQS01000001">
    <property type="protein sequence ID" value="PVD38302.1"/>
    <property type="molecule type" value="Genomic_DNA"/>
</dbReference>
<reference evidence="2 3" key="1">
    <citation type="submission" date="2018-04" db="EMBL/GenBank/DDBJ databases">
        <title>The genome of golden apple snail Pomacea canaliculata provides insight into stress tolerance and invasive adaptation.</title>
        <authorList>
            <person name="Liu C."/>
            <person name="Liu B."/>
            <person name="Ren Y."/>
            <person name="Zhang Y."/>
            <person name="Wang H."/>
            <person name="Li S."/>
            <person name="Jiang F."/>
            <person name="Yin L."/>
            <person name="Zhang G."/>
            <person name="Qian W."/>
            <person name="Fan W."/>
        </authorList>
    </citation>
    <scope>NUCLEOTIDE SEQUENCE [LARGE SCALE GENOMIC DNA]</scope>
    <source>
        <strain evidence="2">SZHN2017</strain>
        <tissue evidence="2">Muscle</tissue>
    </source>
</reference>
<dbReference type="PANTHER" id="PTHR10609">
    <property type="entry name" value="BIOTINIDASE-RELATED"/>
    <property type="match status" value="1"/>
</dbReference>
<dbReference type="InterPro" id="IPR036526">
    <property type="entry name" value="C-N_Hydrolase_sf"/>
</dbReference>
<proteinExistence type="predicted"/>
<comment type="caution">
    <text evidence="2">The sequence shown here is derived from an EMBL/GenBank/DDBJ whole genome shotgun (WGS) entry which is preliminary data.</text>
</comment>
<organism evidence="2 3">
    <name type="scientific">Pomacea canaliculata</name>
    <name type="common">Golden apple snail</name>
    <dbReference type="NCBI Taxonomy" id="400727"/>
    <lineage>
        <taxon>Eukaryota</taxon>
        <taxon>Metazoa</taxon>
        <taxon>Spiralia</taxon>
        <taxon>Lophotrochozoa</taxon>
        <taxon>Mollusca</taxon>
        <taxon>Gastropoda</taxon>
        <taxon>Caenogastropoda</taxon>
        <taxon>Architaenioglossa</taxon>
        <taxon>Ampullarioidea</taxon>
        <taxon>Ampullariidae</taxon>
        <taxon>Pomacea</taxon>
    </lineage>
</organism>
<keyword evidence="1" id="KW-0732">Signal</keyword>
<dbReference type="Proteomes" id="UP000245119">
    <property type="component" value="Linkage Group LG1"/>
</dbReference>
<sequence length="411" mass="45814">MTGMRQLAVPGCLMLITVLALAEVKQRPWTYRASVFAHRPLLPSETFPVSRTIAVKNMMKNVVIYRQQAQHAAKQGAQIIVYPEDGLYGYLFNRVTIKPYLEPIPDPWQVLPWVPCTDPGRVQPSDIMVQLSCIASADGKAGLEVGLMLMNWDKLTNGHHKYRLSYLLDRGISFTQRHRDSLAWARGNRVNLLAANIHMPALGALGSGVYTSDGPIDYYYDDTASSEGRLIVVDVPGVPVTNKREPGLSFNRFLGFGDRDSESTTLRKMDVDVGSAVYYMKAASHVVASSDVFLAEIGGDLFRMVDVTDGSGSRVVCAGRTCCQLTYRMSRELAHPGLLCFRSIRGRPHFREELIQYPYVYPEVLVLRNDSLSLTAPGEWNYSEGRLQASTPLSQPLLVASLYARDYSRDP</sequence>
<protein>
    <recommendedName>
        <fullName evidence="4">CN hydrolase domain-containing protein</fullName>
    </recommendedName>
</protein>